<gene>
    <name evidence="5" type="ORF">DI616_16665</name>
</gene>
<dbReference type="SUPFAM" id="SSF64288">
    <property type="entry name" value="Chorismate lyase-like"/>
    <property type="match status" value="1"/>
</dbReference>
<evidence type="ECO:0000313" key="5">
    <source>
        <dbReference type="EMBL" id="TKW65005.1"/>
    </source>
</evidence>
<dbReference type="AlphaFoldDB" id="A0A533I2M0"/>
<accession>A0A533I2M0</accession>
<feature type="domain" description="HTH gntR-type" evidence="4">
    <location>
        <begin position="4"/>
        <end position="72"/>
    </location>
</feature>
<reference evidence="5 6" key="1">
    <citation type="journal article" date="2017" name="Nat. Commun.">
        <title>In situ click chemistry generation of cyclooxygenase-2 inhibitors.</title>
        <authorList>
            <person name="Bhardwaj A."/>
            <person name="Kaur J."/>
            <person name="Wuest M."/>
            <person name="Wuest F."/>
        </authorList>
    </citation>
    <scope>NUCLEOTIDE SEQUENCE [LARGE SCALE GENOMIC DNA]</scope>
    <source>
        <strain evidence="5">S2_012_000_R3_94</strain>
    </source>
</reference>
<dbReference type="GO" id="GO:0003700">
    <property type="term" value="F:DNA-binding transcription factor activity"/>
    <property type="evidence" value="ECO:0007669"/>
    <property type="project" value="InterPro"/>
</dbReference>
<dbReference type="Gene3D" id="1.10.10.10">
    <property type="entry name" value="Winged helix-like DNA-binding domain superfamily/Winged helix DNA-binding domain"/>
    <property type="match status" value="1"/>
</dbReference>
<sequence length="233" mass="26032">MTAQSKPERVAAQIEAEIRGGSLGHGDPLASENALVRRFSVSRTTVRRGLEILAERGLIETRVGIGSFVTFDGKVLNSDMGWAVGLQGRDIALTTRVLRIVKTRMDLDAPGFNTDDHVLAVDRVRYRGSDGLGLTLERSRMHWREDFVDIVTFGLDEDSLSRTLQNRGLIPSKGEEWASIQRSLSLAESRMLNRPTDEPMLLVKRLTRSANDSVVEYVETLLDADNFGLRMEF</sequence>
<dbReference type="PRINTS" id="PR00035">
    <property type="entry name" value="HTHGNTR"/>
</dbReference>
<evidence type="ECO:0000256" key="2">
    <source>
        <dbReference type="ARBA" id="ARBA00023125"/>
    </source>
</evidence>
<evidence type="ECO:0000259" key="4">
    <source>
        <dbReference type="PROSITE" id="PS50949"/>
    </source>
</evidence>
<name>A0A533I2M0_PARDE</name>
<dbReference type="Pfam" id="PF00392">
    <property type="entry name" value="GntR"/>
    <property type="match status" value="1"/>
</dbReference>
<dbReference type="SUPFAM" id="SSF46785">
    <property type="entry name" value="Winged helix' DNA-binding domain"/>
    <property type="match status" value="1"/>
</dbReference>
<protein>
    <submittedName>
        <fullName evidence="5">GntR family transcriptional regulator</fullName>
    </submittedName>
</protein>
<evidence type="ECO:0000313" key="6">
    <source>
        <dbReference type="Proteomes" id="UP000315344"/>
    </source>
</evidence>
<dbReference type="InterPro" id="IPR036388">
    <property type="entry name" value="WH-like_DNA-bd_sf"/>
</dbReference>
<dbReference type="InterPro" id="IPR050679">
    <property type="entry name" value="Bact_HTH_transcr_reg"/>
</dbReference>
<dbReference type="InterPro" id="IPR036390">
    <property type="entry name" value="WH_DNA-bd_sf"/>
</dbReference>
<dbReference type="Proteomes" id="UP000315344">
    <property type="component" value="Unassembled WGS sequence"/>
</dbReference>
<dbReference type="InterPro" id="IPR011663">
    <property type="entry name" value="UTRA"/>
</dbReference>
<dbReference type="PANTHER" id="PTHR44846">
    <property type="entry name" value="MANNOSYL-D-GLYCERATE TRANSPORT/METABOLISM SYSTEM REPRESSOR MNGR-RELATED"/>
    <property type="match status" value="1"/>
</dbReference>
<organism evidence="5 6">
    <name type="scientific">Paracoccus denitrificans</name>
    <dbReference type="NCBI Taxonomy" id="266"/>
    <lineage>
        <taxon>Bacteria</taxon>
        <taxon>Pseudomonadati</taxon>
        <taxon>Pseudomonadota</taxon>
        <taxon>Alphaproteobacteria</taxon>
        <taxon>Rhodobacterales</taxon>
        <taxon>Paracoccaceae</taxon>
        <taxon>Paracoccus</taxon>
    </lineage>
</organism>
<keyword evidence="3" id="KW-0804">Transcription</keyword>
<proteinExistence type="predicted"/>
<dbReference type="GO" id="GO:0045892">
    <property type="term" value="P:negative regulation of DNA-templated transcription"/>
    <property type="evidence" value="ECO:0007669"/>
    <property type="project" value="TreeGrafter"/>
</dbReference>
<dbReference type="InterPro" id="IPR028978">
    <property type="entry name" value="Chorismate_lyase_/UTRA_dom_sf"/>
</dbReference>
<dbReference type="GO" id="GO:0003677">
    <property type="term" value="F:DNA binding"/>
    <property type="evidence" value="ECO:0007669"/>
    <property type="project" value="UniProtKB-KW"/>
</dbReference>
<dbReference type="InterPro" id="IPR000524">
    <property type="entry name" value="Tscrpt_reg_HTH_GntR"/>
</dbReference>
<dbReference type="PROSITE" id="PS50949">
    <property type="entry name" value="HTH_GNTR"/>
    <property type="match status" value="1"/>
</dbReference>
<evidence type="ECO:0000256" key="3">
    <source>
        <dbReference type="ARBA" id="ARBA00023163"/>
    </source>
</evidence>
<dbReference type="Pfam" id="PF07702">
    <property type="entry name" value="UTRA"/>
    <property type="match status" value="1"/>
</dbReference>
<comment type="caution">
    <text evidence="5">The sequence shown here is derived from an EMBL/GenBank/DDBJ whole genome shotgun (WGS) entry which is preliminary data.</text>
</comment>
<dbReference type="PANTHER" id="PTHR44846:SF17">
    <property type="entry name" value="GNTR-FAMILY TRANSCRIPTIONAL REGULATOR"/>
    <property type="match status" value="1"/>
</dbReference>
<keyword evidence="2" id="KW-0238">DNA-binding</keyword>
<dbReference type="CDD" id="cd07377">
    <property type="entry name" value="WHTH_GntR"/>
    <property type="match status" value="1"/>
</dbReference>
<dbReference type="EMBL" id="VAFL01000017">
    <property type="protein sequence ID" value="TKW65005.1"/>
    <property type="molecule type" value="Genomic_DNA"/>
</dbReference>
<evidence type="ECO:0000256" key="1">
    <source>
        <dbReference type="ARBA" id="ARBA00023015"/>
    </source>
</evidence>
<dbReference type="Gene3D" id="3.40.1410.10">
    <property type="entry name" value="Chorismate lyase-like"/>
    <property type="match status" value="1"/>
</dbReference>
<dbReference type="SMART" id="SM00866">
    <property type="entry name" value="UTRA"/>
    <property type="match status" value="1"/>
</dbReference>
<dbReference type="SMART" id="SM00345">
    <property type="entry name" value="HTH_GNTR"/>
    <property type="match status" value="1"/>
</dbReference>
<keyword evidence="1" id="KW-0805">Transcription regulation</keyword>